<keyword evidence="5" id="KW-0812">Transmembrane</keyword>
<keyword evidence="9" id="KW-1015">Disulfide bond</keyword>
<evidence type="ECO:0000256" key="2">
    <source>
        <dbReference type="ARBA" id="ARBA00010532"/>
    </source>
</evidence>
<evidence type="ECO:0000256" key="4">
    <source>
        <dbReference type="ARBA" id="ARBA00022606"/>
    </source>
</evidence>
<reference evidence="13 14" key="1">
    <citation type="journal article" date="2008" name="Nature">
        <title>The genome of the model beetle and pest Tribolium castaneum.</title>
        <authorList>
            <consortium name="Tribolium Genome Sequencing Consortium"/>
            <person name="Richards S."/>
            <person name="Gibbs R.A."/>
            <person name="Weinstock G.M."/>
            <person name="Brown S.J."/>
            <person name="Denell R."/>
            <person name="Beeman R.W."/>
            <person name="Gibbs R."/>
            <person name="Beeman R.W."/>
            <person name="Brown S.J."/>
            <person name="Bucher G."/>
            <person name="Friedrich M."/>
            <person name="Grimmelikhuijzen C.J."/>
            <person name="Klingler M."/>
            <person name="Lorenzen M."/>
            <person name="Richards S."/>
            <person name="Roth S."/>
            <person name="Schroder R."/>
            <person name="Tautz D."/>
            <person name="Zdobnov E.M."/>
            <person name="Muzny D."/>
            <person name="Gibbs R.A."/>
            <person name="Weinstock G.M."/>
            <person name="Attaway T."/>
            <person name="Bell S."/>
            <person name="Buhay C.J."/>
            <person name="Chandrabose M.N."/>
            <person name="Chavez D."/>
            <person name="Clerk-Blankenburg K.P."/>
            <person name="Cree A."/>
            <person name="Dao M."/>
            <person name="Davis C."/>
            <person name="Chacko J."/>
            <person name="Dinh H."/>
            <person name="Dugan-Rocha S."/>
            <person name="Fowler G."/>
            <person name="Garner T.T."/>
            <person name="Garnes J."/>
            <person name="Gnirke A."/>
            <person name="Hawes A."/>
            <person name="Hernandez J."/>
            <person name="Hines S."/>
            <person name="Holder M."/>
            <person name="Hume J."/>
            <person name="Jhangiani S.N."/>
            <person name="Joshi V."/>
            <person name="Khan Z.M."/>
            <person name="Jackson L."/>
            <person name="Kovar C."/>
            <person name="Kowis A."/>
            <person name="Lee S."/>
            <person name="Lewis L.R."/>
            <person name="Margolis J."/>
            <person name="Morgan M."/>
            <person name="Nazareth L.V."/>
            <person name="Nguyen N."/>
            <person name="Okwuonu G."/>
            <person name="Parker D."/>
            <person name="Richards S."/>
            <person name="Ruiz S.J."/>
            <person name="Santibanez J."/>
            <person name="Savard J."/>
            <person name="Scherer S.E."/>
            <person name="Schneider B."/>
            <person name="Sodergren E."/>
            <person name="Tautz D."/>
            <person name="Vattahil S."/>
            <person name="Villasana D."/>
            <person name="White C.S."/>
            <person name="Wright R."/>
            <person name="Park Y."/>
            <person name="Beeman R.W."/>
            <person name="Lord J."/>
            <person name="Oppert B."/>
            <person name="Lorenzen M."/>
            <person name="Brown S."/>
            <person name="Wang L."/>
            <person name="Savard J."/>
            <person name="Tautz D."/>
            <person name="Richards S."/>
            <person name="Weinstock G."/>
            <person name="Gibbs R.A."/>
            <person name="Liu Y."/>
            <person name="Worley K."/>
            <person name="Weinstock G."/>
            <person name="Elsik C.G."/>
            <person name="Reese J.T."/>
            <person name="Elhaik E."/>
            <person name="Landan G."/>
            <person name="Graur D."/>
            <person name="Arensburger P."/>
            <person name="Atkinson P."/>
            <person name="Beeman R.W."/>
            <person name="Beidler J."/>
            <person name="Brown S.J."/>
            <person name="Demuth J.P."/>
            <person name="Drury D.W."/>
            <person name="Du Y.Z."/>
            <person name="Fujiwara H."/>
            <person name="Lorenzen M."/>
            <person name="Maselli V."/>
            <person name="Osanai M."/>
            <person name="Park Y."/>
            <person name="Robertson H.M."/>
            <person name="Tu Z."/>
            <person name="Wang J.J."/>
            <person name="Wang S."/>
            <person name="Richards S."/>
            <person name="Song H."/>
            <person name="Zhang L."/>
            <person name="Sodergren E."/>
            <person name="Werner D."/>
            <person name="Stanke M."/>
            <person name="Morgenstern B."/>
            <person name="Solovyev V."/>
            <person name="Kosarev P."/>
            <person name="Brown G."/>
            <person name="Chen H.C."/>
            <person name="Ermolaeva O."/>
            <person name="Hlavina W."/>
            <person name="Kapustin Y."/>
            <person name="Kiryutin B."/>
            <person name="Kitts P."/>
            <person name="Maglott D."/>
            <person name="Pruitt K."/>
            <person name="Sapojnikov V."/>
            <person name="Souvorov A."/>
            <person name="Mackey A.J."/>
            <person name="Waterhouse R.M."/>
            <person name="Wyder S."/>
            <person name="Zdobnov E.M."/>
            <person name="Zdobnov E.M."/>
            <person name="Wyder S."/>
            <person name="Kriventseva E.V."/>
            <person name="Kadowaki T."/>
            <person name="Bork P."/>
            <person name="Aranda M."/>
            <person name="Bao R."/>
            <person name="Beermann A."/>
            <person name="Berns N."/>
            <person name="Bolognesi R."/>
            <person name="Bonneton F."/>
            <person name="Bopp D."/>
            <person name="Brown S.J."/>
            <person name="Bucher G."/>
            <person name="Butts T."/>
            <person name="Chaumot A."/>
            <person name="Denell R.E."/>
            <person name="Ferrier D.E."/>
            <person name="Friedrich M."/>
            <person name="Gordon C.M."/>
            <person name="Jindra M."/>
            <person name="Klingler M."/>
            <person name="Lan Q."/>
            <person name="Lattorff H.M."/>
            <person name="Laudet V."/>
            <person name="von Levetsow C."/>
            <person name="Liu Z."/>
            <person name="Lutz R."/>
            <person name="Lynch J.A."/>
            <person name="da Fonseca R.N."/>
            <person name="Posnien N."/>
            <person name="Reuter R."/>
            <person name="Roth S."/>
            <person name="Savard J."/>
            <person name="Schinko J.B."/>
            <person name="Schmitt C."/>
            <person name="Schoppmeier M."/>
            <person name="Schroder R."/>
            <person name="Shippy T.D."/>
            <person name="Simonnet F."/>
            <person name="Marques-Souza H."/>
            <person name="Tautz D."/>
            <person name="Tomoyasu Y."/>
            <person name="Trauner J."/>
            <person name="Van der Zee M."/>
            <person name="Vervoort M."/>
            <person name="Wittkopp N."/>
            <person name="Wimmer E.A."/>
            <person name="Yang X."/>
            <person name="Jones A.K."/>
            <person name="Sattelle D.B."/>
            <person name="Ebert P.R."/>
            <person name="Nelson D."/>
            <person name="Scott J.G."/>
            <person name="Beeman R.W."/>
            <person name="Muthukrishnan S."/>
            <person name="Kramer K.J."/>
            <person name="Arakane Y."/>
            <person name="Beeman R.W."/>
            <person name="Zhu Q."/>
            <person name="Hogenkamp D."/>
            <person name="Dixit R."/>
            <person name="Oppert B."/>
            <person name="Jiang H."/>
            <person name="Zou Z."/>
            <person name="Marshall J."/>
            <person name="Elpidina E."/>
            <person name="Vinokurov K."/>
            <person name="Oppert C."/>
            <person name="Zou Z."/>
            <person name="Evans J."/>
            <person name="Lu Z."/>
            <person name="Zhao P."/>
            <person name="Sumathipala N."/>
            <person name="Altincicek B."/>
            <person name="Vilcinskas A."/>
            <person name="Williams M."/>
            <person name="Hultmark D."/>
            <person name="Hetru C."/>
            <person name="Jiang H."/>
            <person name="Grimmelikhuijzen C.J."/>
            <person name="Hauser F."/>
            <person name="Cazzamali G."/>
            <person name="Williamson M."/>
            <person name="Park Y."/>
            <person name="Li B."/>
            <person name="Tanaka Y."/>
            <person name="Predel R."/>
            <person name="Neupert S."/>
            <person name="Schachtner J."/>
            <person name="Verleyen P."/>
            <person name="Raible F."/>
            <person name="Bork P."/>
            <person name="Friedrich M."/>
            <person name="Walden K.K."/>
            <person name="Robertson H.M."/>
            <person name="Angeli S."/>
            <person name="Foret S."/>
            <person name="Bucher G."/>
            <person name="Schuetz S."/>
            <person name="Maleszka R."/>
            <person name="Wimmer E.A."/>
            <person name="Beeman R.W."/>
            <person name="Lorenzen M."/>
            <person name="Tomoyasu Y."/>
            <person name="Miller S.C."/>
            <person name="Grossmann D."/>
            <person name="Bucher G."/>
        </authorList>
    </citation>
    <scope>NUCLEOTIDE SEQUENCE [LARGE SCALE GENOMIC DNA]</scope>
    <source>
        <strain evidence="13 14">Georgia GA2</strain>
    </source>
</reference>
<dbReference type="InterPro" id="IPR002159">
    <property type="entry name" value="CD36_fam"/>
</dbReference>
<dbReference type="PRINTS" id="PR01609">
    <property type="entry name" value="CD36FAMILY"/>
</dbReference>
<evidence type="ECO:0000313" key="13">
    <source>
        <dbReference type="EMBL" id="KYB28342.1"/>
    </source>
</evidence>
<dbReference type="AlphaFoldDB" id="A0A139WK83"/>
<comment type="similarity">
    <text evidence="2">Belongs to the CD36 family.</text>
</comment>
<dbReference type="GO" id="GO:0005886">
    <property type="term" value="C:plasma membrane"/>
    <property type="evidence" value="ECO:0007669"/>
    <property type="project" value="UniProtKB-SubCell"/>
</dbReference>
<keyword evidence="11" id="KW-0325">Glycoprotein</keyword>
<proteinExistence type="inferred from homology"/>
<evidence type="ECO:0000256" key="5">
    <source>
        <dbReference type="ARBA" id="ARBA00022692"/>
    </source>
</evidence>
<name>A0A139WK83_TRICA</name>
<organism evidence="13 14">
    <name type="scientific">Tribolium castaneum</name>
    <name type="common">Red flour beetle</name>
    <dbReference type="NCBI Taxonomy" id="7070"/>
    <lineage>
        <taxon>Eukaryota</taxon>
        <taxon>Metazoa</taxon>
        <taxon>Ecdysozoa</taxon>
        <taxon>Arthropoda</taxon>
        <taxon>Hexapoda</taxon>
        <taxon>Insecta</taxon>
        <taxon>Pterygota</taxon>
        <taxon>Neoptera</taxon>
        <taxon>Endopterygota</taxon>
        <taxon>Coleoptera</taxon>
        <taxon>Polyphaga</taxon>
        <taxon>Cucujiformia</taxon>
        <taxon>Tenebrionidae</taxon>
        <taxon>Tenebrionidae incertae sedis</taxon>
        <taxon>Tribolium</taxon>
    </lineage>
</organism>
<keyword evidence="3" id="KW-1003">Cell membrane</keyword>
<dbReference type="Pfam" id="PF01130">
    <property type="entry name" value="CD36"/>
    <property type="match status" value="1"/>
</dbReference>
<gene>
    <name evidence="13" type="primary">AUGUSTUS-3.0.2_32586</name>
    <name evidence="13" type="ORF">TcasGA2_TC032586</name>
</gene>
<keyword evidence="7" id="KW-1133">Transmembrane helix</keyword>
<protein>
    <recommendedName>
        <fullName evidence="12">Sensory neuron membrane protein 2</fullName>
    </recommendedName>
</protein>
<evidence type="ECO:0000256" key="11">
    <source>
        <dbReference type="ARBA" id="ARBA00023180"/>
    </source>
</evidence>
<keyword evidence="8" id="KW-0472">Membrane</keyword>
<evidence type="ECO:0000256" key="9">
    <source>
        <dbReference type="ARBA" id="ARBA00023157"/>
    </source>
</evidence>
<evidence type="ECO:0000256" key="12">
    <source>
        <dbReference type="ARBA" id="ARBA00040645"/>
    </source>
</evidence>
<dbReference type="InterPro" id="IPR018247">
    <property type="entry name" value="EF_Hand_1_Ca_BS"/>
</dbReference>
<evidence type="ECO:0000313" key="14">
    <source>
        <dbReference type="Proteomes" id="UP000007266"/>
    </source>
</evidence>
<evidence type="ECO:0000256" key="3">
    <source>
        <dbReference type="ARBA" id="ARBA00022475"/>
    </source>
</evidence>
<keyword evidence="14" id="KW-1185">Reference proteome</keyword>
<dbReference type="PANTHER" id="PTHR11923">
    <property type="entry name" value="SCAVENGER RECEPTOR CLASS B TYPE-1 SR-B1"/>
    <property type="match status" value="1"/>
</dbReference>
<keyword evidence="6" id="KW-0552">Olfaction</keyword>
<dbReference type="GO" id="GO:0007608">
    <property type="term" value="P:sensory perception of smell"/>
    <property type="evidence" value="ECO:0007669"/>
    <property type="project" value="UniProtKB-KW"/>
</dbReference>
<evidence type="ECO:0000256" key="10">
    <source>
        <dbReference type="ARBA" id="ARBA00023170"/>
    </source>
</evidence>
<keyword evidence="4" id="KW-0716">Sensory transduction</keyword>
<keyword evidence="10" id="KW-0675">Receptor</keyword>
<dbReference type="eggNOG" id="KOG3776">
    <property type="taxonomic scope" value="Eukaryota"/>
</dbReference>
<sequence length="337" mass="38712">MLVDKKVWENSILQENTRQWELFRKIPFPFQIKVCFFDVQNVDEILQGAKPVVKEVGPYVYRLFRWKDDIEWNDDEISYYDYMKFEFDKNASGKLSDEDVLTILNSPFNALLMTVEELSSTLLATVNDALPIIFNKNNGLFITAKVKDLLFEGMIICENGGESDFAAKMICKQFKAKAKVAKGMSIVNKSINYSYLSFKNNTHLGRLTIKSGLKEKEDVSTLVKYNNESHVSVWRDDNPVCNEVKSTTTFRPYVTPNMTFDVFSEDICRRLKMAYQSREMVKGIQGYKYVVTNDSFNAPKVNTDNYCYCVNRSRTLEGDFGCLLDGLLDMTNCVGKG</sequence>
<comment type="subcellular location">
    <subcellularLocation>
        <location evidence="1">Cell membrane</location>
    </subcellularLocation>
</comment>
<dbReference type="PROSITE" id="PS00018">
    <property type="entry name" value="EF_HAND_1"/>
    <property type="match status" value="1"/>
</dbReference>
<accession>A0A139WK83</accession>
<evidence type="ECO:0000256" key="1">
    <source>
        <dbReference type="ARBA" id="ARBA00004236"/>
    </source>
</evidence>
<evidence type="ECO:0000256" key="7">
    <source>
        <dbReference type="ARBA" id="ARBA00022989"/>
    </source>
</evidence>
<dbReference type="Proteomes" id="UP000007266">
    <property type="component" value="Linkage group 3"/>
</dbReference>
<dbReference type="PANTHER" id="PTHR11923:SF109">
    <property type="entry name" value="SENSORY NEURON MEMBRANE PROTEIN 2"/>
    <property type="match status" value="1"/>
</dbReference>
<evidence type="ECO:0000256" key="8">
    <source>
        <dbReference type="ARBA" id="ARBA00023136"/>
    </source>
</evidence>
<reference evidence="13 14" key="2">
    <citation type="journal article" date="2010" name="Nucleic Acids Res.">
        <title>BeetleBase in 2010: revisions to provide comprehensive genomic information for Tribolium castaneum.</title>
        <authorList>
            <person name="Kim H.S."/>
            <person name="Murphy T."/>
            <person name="Xia J."/>
            <person name="Caragea D."/>
            <person name="Park Y."/>
            <person name="Beeman R.W."/>
            <person name="Lorenzen M.D."/>
            <person name="Butcher S."/>
            <person name="Manak J.R."/>
            <person name="Brown S.J."/>
        </authorList>
    </citation>
    <scope>GENOME REANNOTATION</scope>
    <source>
        <strain evidence="13 14">Georgia GA2</strain>
    </source>
</reference>
<dbReference type="EMBL" id="KQ971329">
    <property type="protein sequence ID" value="KYB28342.1"/>
    <property type="molecule type" value="Genomic_DNA"/>
</dbReference>
<evidence type="ECO:0000256" key="6">
    <source>
        <dbReference type="ARBA" id="ARBA00022725"/>
    </source>
</evidence>